<dbReference type="Gene3D" id="3.30.2010.20">
    <property type="match status" value="1"/>
</dbReference>
<evidence type="ECO:0000256" key="1">
    <source>
        <dbReference type="ARBA" id="ARBA00022737"/>
    </source>
</evidence>
<dbReference type="PROSITE" id="PS50005">
    <property type="entry name" value="TPR"/>
    <property type="match status" value="2"/>
</dbReference>
<dbReference type="InterPro" id="IPR011990">
    <property type="entry name" value="TPR-like_helical_dom_sf"/>
</dbReference>
<dbReference type="PANTHER" id="PTHR44858:SF1">
    <property type="entry name" value="UDP-N-ACETYLGLUCOSAMINE--PEPTIDE N-ACETYLGLUCOSAMINYLTRANSFERASE SPINDLY-RELATED"/>
    <property type="match status" value="1"/>
</dbReference>
<keyword evidence="2 3" id="KW-0802">TPR repeat</keyword>
<dbReference type="RefSeq" id="WP_394820563.1">
    <property type="nucleotide sequence ID" value="NZ_CP089984.1"/>
</dbReference>
<accession>A0ABZ2LPT5</accession>
<dbReference type="InterPro" id="IPR019734">
    <property type="entry name" value="TPR_rpt"/>
</dbReference>
<dbReference type="InterPro" id="IPR050498">
    <property type="entry name" value="Ycf3"/>
</dbReference>
<dbReference type="EMBL" id="CP089984">
    <property type="protein sequence ID" value="WXB10947.1"/>
    <property type="molecule type" value="Genomic_DNA"/>
</dbReference>
<dbReference type="SMART" id="SM00028">
    <property type="entry name" value="TPR"/>
    <property type="match status" value="5"/>
</dbReference>
<evidence type="ECO:0000313" key="4">
    <source>
        <dbReference type="EMBL" id="WXB10947.1"/>
    </source>
</evidence>
<dbReference type="SUPFAM" id="SSF48452">
    <property type="entry name" value="TPR-like"/>
    <property type="match status" value="1"/>
</dbReference>
<dbReference type="Proteomes" id="UP001370348">
    <property type="component" value="Chromosome"/>
</dbReference>
<evidence type="ECO:0000313" key="5">
    <source>
        <dbReference type="Proteomes" id="UP001370348"/>
    </source>
</evidence>
<evidence type="ECO:0000256" key="3">
    <source>
        <dbReference type="PROSITE-ProRule" id="PRU00339"/>
    </source>
</evidence>
<reference evidence="4 5" key="1">
    <citation type="submission" date="2021-12" db="EMBL/GenBank/DDBJ databases">
        <title>Discovery of the Pendulisporaceae a myxobacterial family with distinct sporulation behavior and unique specialized metabolism.</title>
        <authorList>
            <person name="Garcia R."/>
            <person name="Popoff A."/>
            <person name="Bader C.D."/>
            <person name="Loehr J."/>
            <person name="Walesch S."/>
            <person name="Walt C."/>
            <person name="Boldt J."/>
            <person name="Bunk B."/>
            <person name="Haeckl F.J.F.P.J."/>
            <person name="Gunesch A.P."/>
            <person name="Birkelbach J."/>
            <person name="Nuebel U."/>
            <person name="Pietschmann T."/>
            <person name="Bach T."/>
            <person name="Mueller R."/>
        </authorList>
    </citation>
    <scope>NUCLEOTIDE SEQUENCE [LARGE SCALE GENOMIC DNA]</scope>
    <source>
        <strain evidence="4 5">MSr11954</strain>
    </source>
</reference>
<feature type="repeat" description="TPR" evidence="3">
    <location>
        <begin position="38"/>
        <end position="71"/>
    </location>
</feature>
<gene>
    <name evidence="4" type="ORF">LZC94_24055</name>
</gene>
<dbReference type="Pfam" id="PF13176">
    <property type="entry name" value="TPR_7"/>
    <property type="match status" value="1"/>
</dbReference>
<dbReference type="PANTHER" id="PTHR44858">
    <property type="entry name" value="TETRATRICOPEPTIDE REPEAT PROTEIN 6"/>
    <property type="match status" value="1"/>
</dbReference>
<keyword evidence="5" id="KW-1185">Reference proteome</keyword>
<name>A0ABZ2LPT5_9BACT</name>
<dbReference type="SUPFAM" id="SSF55486">
    <property type="entry name" value="Metalloproteases ('zincins'), catalytic domain"/>
    <property type="match status" value="1"/>
</dbReference>
<organism evidence="4 5">
    <name type="scientific">Pendulispora albinea</name>
    <dbReference type="NCBI Taxonomy" id="2741071"/>
    <lineage>
        <taxon>Bacteria</taxon>
        <taxon>Pseudomonadati</taxon>
        <taxon>Myxococcota</taxon>
        <taxon>Myxococcia</taxon>
        <taxon>Myxococcales</taxon>
        <taxon>Sorangiineae</taxon>
        <taxon>Pendulisporaceae</taxon>
        <taxon>Pendulispora</taxon>
    </lineage>
</organism>
<feature type="repeat" description="TPR" evidence="3">
    <location>
        <begin position="144"/>
        <end position="177"/>
    </location>
</feature>
<proteinExistence type="predicted"/>
<evidence type="ECO:0000256" key="2">
    <source>
        <dbReference type="ARBA" id="ARBA00022803"/>
    </source>
</evidence>
<sequence>MNQLSAHLDRGWDLAQKGDATGAIACARRALELDPQSPEVHNLLGFSSALAGDCDDALDHYRQAIALDETYLEAMLNAAEILTYPMGEWDEAIAMCEDALEYAETPEEIADCVLLKVDALMGKGKTEEAAKAMAIIPEGPFEHPSYVFLIGRAYYEIGQIDKAAPLIEEAVRRDPSSPDAQYYLGLVRDERGDARGATESFLRARMLDAVRAAPPWSPSPETFGRMVKSVIEKLDALLGRYVREAEVYVVDVPGAELVVDGVDPRAIMILDRLPPPGSDGGGPLNGESSRAVRVFVYQRNVERAAGSLDAIEDELSRALEREITSVFLESDEPPPKHQLN</sequence>
<protein>
    <submittedName>
        <fullName evidence="4">Tetratricopeptide repeat protein</fullName>
    </submittedName>
</protein>
<dbReference type="Pfam" id="PF13432">
    <property type="entry name" value="TPR_16"/>
    <property type="match status" value="2"/>
</dbReference>
<dbReference type="InterPro" id="IPR038555">
    <property type="entry name" value="Zincin_1_sf"/>
</dbReference>
<keyword evidence="1" id="KW-0677">Repeat</keyword>
<dbReference type="Gene3D" id="1.25.40.10">
    <property type="entry name" value="Tetratricopeptide repeat domain"/>
    <property type="match status" value="2"/>
</dbReference>